<feature type="non-terminal residue" evidence="1">
    <location>
        <position position="1"/>
    </location>
</feature>
<organism evidence="1 2">
    <name type="scientific">Linnemannia exigua</name>
    <dbReference type="NCBI Taxonomy" id="604196"/>
    <lineage>
        <taxon>Eukaryota</taxon>
        <taxon>Fungi</taxon>
        <taxon>Fungi incertae sedis</taxon>
        <taxon>Mucoromycota</taxon>
        <taxon>Mortierellomycotina</taxon>
        <taxon>Mortierellomycetes</taxon>
        <taxon>Mortierellales</taxon>
        <taxon>Mortierellaceae</taxon>
        <taxon>Linnemannia</taxon>
    </lineage>
</organism>
<dbReference type="EMBL" id="JAAAIL010003523">
    <property type="protein sequence ID" value="KAG0250178.1"/>
    <property type="molecule type" value="Genomic_DNA"/>
</dbReference>
<proteinExistence type="predicted"/>
<accession>A0AAD4D098</accession>
<evidence type="ECO:0000313" key="1">
    <source>
        <dbReference type="EMBL" id="KAG0250178.1"/>
    </source>
</evidence>
<sequence>RPYICPPWNLIPRVLQKLKQEKVQATIIVPNWSGAIWAPTIRTMATDHPIHLPRSAVLDPKGREYGLLSKNPTWSLTAWSLSGAD</sequence>
<keyword evidence="2" id="KW-1185">Reference proteome</keyword>
<gene>
    <name evidence="1" type="ORF">BGZ95_007286</name>
</gene>
<comment type="caution">
    <text evidence="1">The sequence shown here is derived from an EMBL/GenBank/DDBJ whole genome shotgun (WGS) entry which is preliminary data.</text>
</comment>
<name>A0AAD4D098_9FUNG</name>
<protein>
    <submittedName>
        <fullName evidence="1">Uncharacterized protein</fullName>
    </submittedName>
</protein>
<reference evidence="1" key="1">
    <citation type="journal article" date="2020" name="Fungal Divers.">
        <title>Resolving the Mortierellaceae phylogeny through synthesis of multi-gene phylogenetics and phylogenomics.</title>
        <authorList>
            <person name="Vandepol N."/>
            <person name="Liber J."/>
            <person name="Desiro A."/>
            <person name="Na H."/>
            <person name="Kennedy M."/>
            <person name="Barry K."/>
            <person name="Grigoriev I.V."/>
            <person name="Miller A.N."/>
            <person name="O'Donnell K."/>
            <person name="Stajich J.E."/>
            <person name="Bonito G."/>
        </authorList>
    </citation>
    <scope>NUCLEOTIDE SEQUENCE</scope>
    <source>
        <strain evidence="1">NRRL 28262</strain>
    </source>
</reference>
<evidence type="ECO:0000313" key="2">
    <source>
        <dbReference type="Proteomes" id="UP001194580"/>
    </source>
</evidence>
<dbReference type="Proteomes" id="UP001194580">
    <property type="component" value="Unassembled WGS sequence"/>
</dbReference>
<dbReference type="AlphaFoldDB" id="A0AAD4D098"/>